<evidence type="ECO:0000313" key="2">
    <source>
        <dbReference type="EMBL" id="SEI37345.1"/>
    </source>
</evidence>
<dbReference type="GeneID" id="54119229"/>
<sequence>MDKLVELLSVEDYKKAIENKSIIVFSTSWCPDCHFMKTYIGEIVDEYPKYKFYYIDRDKLLDLCIELEILGIPSFVAYDHGQETGRFVSKLRKTKAEVESFIDGLGE</sequence>
<keyword evidence="2" id="KW-0413">Isomerase</keyword>
<dbReference type="InterPro" id="IPR036249">
    <property type="entry name" value="Thioredoxin-like_sf"/>
</dbReference>
<organism evidence="2 3">
    <name type="scientific">Sharpea azabuensis</name>
    <dbReference type="NCBI Taxonomy" id="322505"/>
    <lineage>
        <taxon>Bacteria</taxon>
        <taxon>Bacillati</taxon>
        <taxon>Bacillota</taxon>
        <taxon>Erysipelotrichia</taxon>
        <taxon>Erysipelotrichales</taxon>
        <taxon>Coprobacillaceae</taxon>
        <taxon>Sharpea</taxon>
    </lineage>
</organism>
<dbReference type="SUPFAM" id="SSF52833">
    <property type="entry name" value="Thioredoxin-like"/>
    <property type="match status" value="1"/>
</dbReference>
<dbReference type="PANTHER" id="PTHR10438">
    <property type="entry name" value="THIOREDOXIN"/>
    <property type="match status" value="1"/>
</dbReference>
<accession>A0A1H6QDM3</accession>
<dbReference type="CDD" id="cd02947">
    <property type="entry name" value="TRX_family"/>
    <property type="match status" value="1"/>
</dbReference>
<evidence type="ECO:0000313" key="3">
    <source>
        <dbReference type="Proteomes" id="UP000183028"/>
    </source>
</evidence>
<dbReference type="STRING" id="322505.SAMN04487836_10181"/>
<dbReference type="PROSITE" id="PS51354">
    <property type="entry name" value="GLUTAREDOXIN_2"/>
    <property type="match status" value="1"/>
</dbReference>
<feature type="domain" description="Thioredoxin" evidence="1">
    <location>
        <begin position="1"/>
        <end position="107"/>
    </location>
</feature>
<keyword evidence="3" id="KW-1185">Reference proteome</keyword>
<gene>
    <name evidence="2" type="ORF">SAMN04487834_100145</name>
</gene>
<name>A0A1H6QDM3_9FIRM</name>
<dbReference type="RefSeq" id="WP_033161818.1">
    <property type="nucleotide sequence ID" value="NZ_CACVTN010000004.1"/>
</dbReference>
<protein>
    <submittedName>
        <fullName evidence="2">Thiol-disulfide isomerase or thioredoxin</fullName>
    </submittedName>
</protein>
<dbReference type="OrthoDB" id="7629852at2"/>
<dbReference type="InterPro" id="IPR050620">
    <property type="entry name" value="Thioredoxin_H-type-like"/>
</dbReference>
<dbReference type="InterPro" id="IPR013766">
    <property type="entry name" value="Thioredoxin_domain"/>
</dbReference>
<dbReference type="Gene3D" id="3.40.30.10">
    <property type="entry name" value="Glutaredoxin"/>
    <property type="match status" value="1"/>
</dbReference>
<proteinExistence type="predicted"/>
<dbReference type="PROSITE" id="PS51352">
    <property type="entry name" value="THIOREDOXIN_2"/>
    <property type="match status" value="1"/>
</dbReference>
<dbReference type="EMBL" id="FNYK01000001">
    <property type="protein sequence ID" value="SEI37345.1"/>
    <property type="molecule type" value="Genomic_DNA"/>
</dbReference>
<dbReference type="eggNOG" id="COG0526">
    <property type="taxonomic scope" value="Bacteria"/>
</dbReference>
<dbReference type="AlphaFoldDB" id="A0A1H6QDM3"/>
<dbReference type="PANTHER" id="PTHR10438:SF468">
    <property type="entry name" value="THIOREDOXIN-1-RELATED"/>
    <property type="match status" value="1"/>
</dbReference>
<dbReference type="GO" id="GO:0016853">
    <property type="term" value="F:isomerase activity"/>
    <property type="evidence" value="ECO:0007669"/>
    <property type="project" value="UniProtKB-KW"/>
</dbReference>
<evidence type="ECO:0000259" key="1">
    <source>
        <dbReference type="PROSITE" id="PS51352"/>
    </source>
</evidence>
<dbReference type="Proteomes" id="UP000183028">
    <property type="component" value="Unassembled WGS sequence"/>
</dbReference>
<reference evidence="3" key="1">
    <citation type="submission" date="2016-10" db="EMBL/GenBank/DDBJ databases">
        <authorList>
            <person name="Varghese N."/>
        </authorList>
    </citation>
    <scope>NUCLEOTIDE SEQUENCE [LARGE SCALE GENOMIC DNA]</scope>
    <source>
        <strain evidence="3">DSM 20406</strain>
    </source>
</reference>
<dbReference type="Pfam" id="PF00085">
    <property type="entry name" value="Thioredoxin"/>
    <property type="match status" value="1"/>
</dbReference>